<protein>
    <recommendedName>
        <fullName evidence="2">WW domain-containing protein</fullName>
    </recommendedName>
</protein>
<feature type="compositionally biased region" description="Low complexity" evidence="1">
    <location>
        <begin position="241"/>
        <end position="277"/>
    </location>
</feature>
<proteinExistence type="predicted"/>
<comment type="caution">
    <text evidence="3">The sequence shown here is derived from an EMBL/GenBank/DDBJ whole genome shotgun (WGS) entry which is preliminary data.</text>
</comment>
<feature type="compositionally biased region" description="Polar residues" evidence="1">
    <location>
        <begin position="207"/>
        <end position="230"/>
    </location>
</feature>
<feature type="region of interest" description="Disordered" evidence="1">
    <location>
        <begin position="45"/>
        <end position="117"/>
    </location>
</feature>
<evidence type="ECO:0000256" key="1">
    <source>
        <dbReference type="SAM" id="MobiDB-lite"/>
    </source>
</evidence>
<reference evidence="3" key="1">
    <citation type="journal article" date="2023" name="Mol. Plant Microbe Interact.">
        <title>Elucidating the Obligate Nature and Biological Capacity of an Invasive Fungal Corn Pathogen.</title>
        <authorList>
            <person name="MacCready J.S."/>
            <person name="Roggenkamp E.M."/>
            <person name="Gdanetz K."/>
            <person name="Chilvers M.I."/>
        </authorList>
    </citation>
    <scope>NUCLEOTIDE SEQUENCE</scope>
    <source>
        <strain evidence="3">PM02</strain>
    </source>
</reference>
<dbReference type="CDD" id="cd00201">
    <property type="entry name" value="WW"/>
    <property type="match status" value="1"/>
</dbReference>
<evidence type="ECO:0000313" key="4">
    <source>
        <dbReference type="Proteomes" id="UP001217918"/>
    </source>
</evidence>
<dbReference type="Pfam" id="PF00397">
    <property type="entry name" value="WW"/>
    <property type="match status" value="1"/>
</dbReference>
<evidence type="ECO:0000259" key="2">
    <source>
        <dbReference type="PROSITE" id="PS50020"/>
    </source>
</evidence>
<dbReference type="Gene3D" id="2.20.70.10">
    <property type="match status" value="1"/>
</dbReference>
<feature type="region of interest" description="Disordered" evidence="1">
    <location>
        <begin position="131"/>
        <end position="318"/>
    </location>
</feature>
<dbReference type="InterPro" id="IPR036020">
    <property type="entry name" value="WW_dom_sf"/>
</dbReference>
<accession>A0AAD9MCF2</accession>
<feature type="compositionally biased region" description="Low complexity" evidence="1">
    <location>
        <begin position="295"/>
        <end position="318"/>
    </location>
</feature>
<gene>
    <name evidence="3" type="ORF">P8C59_006335</name>
</gene>
<dbReference type="PROSITE" id="PS50020">
    <property type="entry name" value="WW_DOMAIN_2"/>
    <property type="match status" value="1"/>
</dbReference>
<dbReference type="SUPFAM" id="SSF51045">
    <property type="entry name" value="WW domain"/>
    <property type="match status" value="1"/>
</dbReference>
<feature type="domain" description="WW" evidence="2">
    <location>
        <begin position="16"/>
        <end position="50"/>
    </location>
</feature>
<feature type="compositionally biased region" description="Gly residues" evidence="1">
    <location>
        <begin position="141"/>
        <end position="156"/>
    </location>
</feature>
<dbReference type="SMART" id="SM00456">
    <property type="entry name" value="WW"/>
    <property type="match status" value="1"/>
</dbReference>
<dbReference type="InterPro" id="IPR001202">
    <property type="entry name" value="WW_dom"/>
</dbReference>
<feature type="region of interest" description="Disordered" evidence="1">
    <location>
        <begin position="1"/>
        <end position="20"/>
    </location>
</feature>
<evidence type="ECO:0000313" key="3">
    <source>
        <dbReference type="EMBL" id="KAK2071954.1"/>
    </source>
</evidence>
<keyword evidence="4" id="KW-1185">Reference proteome</keyword>
<dbReference type="Proteomes" id="UP001217918">
    <property type="component" value="Unassembled WGS sequence"/>
</dbReference>
<organism evidence="3 4">
    <name type="scientific">Phyllachora maydis</name>
    <dbReference type="NCBI Taxonomy" id="1825666"/>
    <lineage>
        <taxon>Eukaryota</taxon>
        <taxon>Fungi</taxon>
        <taxon>Dikarya</taxon>
        <taxon>Ascomycota</taxon>
        <taxon>Pezizomycotina</taxon>
        <taxon>Sordariomycetes</taxon>
        <taxon>Sordariomycetidae</taxon>
        <taxon>Phyllachorales</taxon>
        <taxon>Phyllachoraceae</taxon>
        <taxon>Phyllachora</taxon>
    </lineage>
</organism>
<sequence length="318" mass="32595">MAGPASPSEGPTFAPPPLPPGWIAQWDGSSKKYYYVQLSTGVSQWETPTEAAPVGGTPAATLDHPYGVPGADRKPEVITHPDGSQTVKHPDGRLEPVLPPEDGARAGMNGAATGERGLGSFLSSVQHASSSPLGQMLGGLAHSGGGGGGGSSGIGGKLASQLASNLFSGGGNSKPRPPQNYHGGQTAQPAHTGGLAGSVIGGVSSFLGGNQHTSNQNFGYSNNPSQSAGYTSERLISGFAQSQQQQQPQQQQHPPSSYANHKQAQQSPYAPSQSQYSNSGSYHPPYANMTPPPSAASASQYSSQPSYGQQQGYGDPRY</sequence>
<dbReference type="AlphaFoldDB" id="A0AAD9MCF2"/>
<dbReference type="PROSITE" id="PS01159">
    <property type="entry name" value="WW_DOMAIN_1"/>
    <property type="match status" value="1"/>
</dbReference>
<dbReference type="EMBL" id="JAQQPM010000005">
    <property type="protein sequence ID" value="KAK2071954.1"/>
    <property type="molecule type" value="Genomic_DNA"/>
</dbReference>
<name>A0AAD9MCF2_9PEZI</name>